<feature type="region of interest" description="Disordered" evidence="3">
    <location>
        <begin position="20"/>
        <end position="48"/>
    </location>
</feature>
<feature type="coiled-coil region" evidence="2">
    <location>
        <begin position="204"/>
        <end position="238"/>
    </location>
</feature>
<feature type="signal peptide" evidence="4">
    <location>
        <begin position="1"/>
        <end position="19"/>
    </location>
</feature>
<dbReference type="PROSITE" id="PS51257">
    <property type="entry name" value="PROKAR_LIPOPROTEIN"/>
    <property type="match status" value="1"/>
</dbReference>
<keyword evidence="2" id="KW-0175">Coiled coil</keyword>
<keyword evidence="4" id="KW-0732">Signal</keyword>
<evidence type="ECO:0000256" key="1">
    <source>
        <dbReference type="RuleBase" id="RU004003"/>
    </source>
</evidence>
<name>A0A518D2I0_9BACT</name>
<dbReference type="Proteomes" id="UP000319342">
    <property type="component" value="Chromosome"/>
</dbReference>
<dbReference type="EMBL" id="CP036290">
    <property type="protein sequence ID" value="QDU85659.1"/>
    <property type="molecule type" value="Genomic_DNA"/>
</dbReference>
<dbReference type="RefSeq" id="WP_145189416.1">
    <property type="nucleotide sequence ID" value="NZ_CP036290.1"/>
</dbReference>
<sequence length="880" mass="96442" precursor="true">MSKVAVALSLSVLALTSCASTTPNETAQDSSRSGADRAASTATGTPAVNADGAAVEASAPANQDDTSAFLAQERERLSLQEQKKREFVDALVGEADALVDRQLYREAFDTLMRAAAYSPDDLEVRNRLKFVGPLVGEELPAVVKDEGVAKKNARDGYFVAQAKDAIRKGQLAIGRRDFDAAIFEFEVALDFVRFAPGVDWTGVREEAESLLAQTKATRNESERQARRAEEDLTLQRLRDEEASARAREQARLDSLLADGISAFETEAYETAQLLATEVLRDDPRNERAQELYDTAFKARREELSAEYLDNKQTQFRKWKAHILSQRIPYADVLQLPDKDTWRELTELRAPFTSADSGSSENPSDAALRARLDRDQVRGLRIDGVESLMAVARQIQALTDVPIAVSSAAENAVFDEGVTYELELNNPISIAQALNLVAEQSGEEVTWTIDVGAVLFTTKERARGKLKGEYYDIHDLVLPLPNFIAPRIERIRLLEDLEDEDGGTPWGTIGESSIQLEPDALAELITTFVAVGSWEQDGVSAAAYNSSGIFVVHTLEVHREVEQFLEDLRRFTSMMVTVDTKFLTVTDAWLQQIGVDWRGLDNPGTPFTDMDDFTNGNDDGTSNGFDNGGQGNNPAGPPSSGFFYDDGQDGNFKARTENIFDSSLGQLLSSVGGLTTQLQIVDDALLSPLLRAVEKSSNARVVNSQVLTVYNSQQAAVSVINQRAYVQDFDVEVATAAFIADPIINVLSEGVSLQVRPTVHQDRKNLTLEVQPTVARIVTITPFTTTLGNNSAAAITLQLPQLEVQSLRSTATIPDGGTILIGGLNSIRNVERRAEVPWLGKIPVLGFFFKDEGYSDETTSLMILMNARITDIRDEAARLSD</sequence>
<dbReference type="GO" id="GO:0009306">
    <property type="term" value="P:protein secretion"/>
    <property type="evidence" value="ECO:0007669"/>
    <property type="project" value="InterPro"/>
</dbReference>
<reference evidence="6 7" key="1">
    <citation type="submission" date="2019-02" db="EMBL/GenBank/DDBJ databases">
        <title>Deep-cultivation of Planctomycetes and their phenomic and genomic characterization uncovers novel biology.</title>
        <authorList>
            <person name="Wiegand S."/>
            <person name="Jogler M."/>
            <person name="Boedeker C."/>
            <person name="Pinto D."/>
            <person name="Vollmers J."/>
            <person name="Rivas-Marin E."/>
            <person name="Kohn T."/>
            <person name="Peeters S.H."/>
            <person name="Heuer A."/>
            <person name="Rast P."/>
            <person name="Oberbeckmann S."/>
            <person name="Bunk B."/>
            <person name="Jeske O."/>
            <person name="Meyerdierks A."/>
            <person name="Storesund J.E."/>
            <person name="Kallscheuer N."/>
            <person name="Luecker S."/>
            <person name="Lage O.M."/>
            <person name="Pohl T."/>
            <person name="Merkel B.J."/>
            <person name="Hornburger P."/>
            <person name="Mueller R.-W."/>
            <person name="Bruemmer F."/>
            <person name="Labrenz M."/>
            <person name="Spormann A.M."/>
            <person name="Op den Camp H."/>
            <person name="Overmann J."/>
            <person name="Amann R."/>
            <person name="Jetten M.S.M."/>
            <person name="Mascher T."/>
            <person name="Medema M.H."/>
            <person name="Devos D.P."/>
            <person name="Kaster A.-K."/>
            <person name="Ovreas L."/>
            <person name="Rohde M."/>
            <person name="Galperin M.Y."/>
            <person name="Jogler C."/>
        </authorList>
    </citation>
    <scope>NUCLEOTIDE SEQUENCE [LARGE SCALE GENOMIC DNA]</scope>
    <source>
        <strain evidence="6 7">Pla163</strain>
    </source>
</reference>
<keyword evidence="7" id="KW-1185">Reference proteome</keyword>
<accession>A0A518D2I0</accession>
<dbReference type="PANTHER" id="PTHR30604:SF1">
    <property type="entry name" value="DNA UTILIZATION PROTEIN HOFQ"/>
    <property type="match status" value="1"/>
</dbReference>
<evidence type="ECO:0000259" key="5">
    <source>
        <dbReference type="Pfam" id="PF00263"/>
    </source>
</evidence>
<proteinExistence type="inferred from homology"/>
<feature type="domain" description="Type II/III secretion system secretin-like" evidence="5">
    <location>
        <begin position="691"/>
        <end position="869"/>
    </location>
</feature>
<dbReference type="PANTHER" id="PTHR30604">
    <property type="entry name" value="PROTEIN TRANSPORT PROTEIN HOFQ"/>
    <property type="match status" value="1"/>
</dbReference>
<dbReference type="OrthoDB" id="254495at2"/>
<feature type="compositionally biased region" description="Polar residues" evidence="3">
    <location>
        <begin position="613"/>
        <end position="624"/>
    </location>
</feature>
<evidence type="ECO:0000256" key="3">
    <source>
        <dbReference type="SAM" id="MobiDB-lite"/>
    </source>
</evidence>
<organism evidence="6 7">
    <name type="scientific">Rohdeia mirabilis</name>
    <dbReference type="NCBI Taxonomy" id="2528008"/>
    <lineage>
        <taxon>Bacteria</taxon>
        <taxon>Pseudomonadati</taxon>
        <taxon>Planctomycetota</taxon>
        <taxon>Planctomycetia</taxon>
        <taxon>Planctomycetia incertae sedis</taxon>
        <taxon>Rohdeia</taxon>
    </lineage>
</organism>
<comment type="similarity">
    <text evidence="1">Belongs to the bacterial secretin family.</text>
</comment>
<feature type="region of interest" description="Disordered" evidence="3">
    <location>
        <begin position="603"/>
        <end position="646"/>
    </location>
</feature>
<dbReference type="InterPro" id="IPR051808">
    <property type="entry name" value="Type_IV_pilus_biogenesis"/>
</dbReference>
<dbReference type="InterPro" id="IPR004846">
    <property type="entry name" value="T2SS/T3SS_dom"/>
</dbReference>
<evidence type="ECO:0000256" key="2">
    <source>
        <dbReference type="SAM" id="Coils"/>
    </source>
</evidence>
<dbReference type="Pfam" id="PF00263">
    <property type="entry name" value="Secretin"/>
    <property type="match status" value="1"/>
</dbReference>
<gene>
    <name evidence="6" type="ORF">Pla163_27920</name>
</gene>
<evidence type="ECO:0000313" key="7">
    <source>
        <dbReference type="Proteomes" id="UP000319342"/>
    </source>
</evidence>
<feature type="compositionally biased region" description="Low complexity" evidence="3">
    <location>
        <begin position="631"/>
        <end position="640"/>
    </location>
</feature>
<feature type="chain" id="PRO_5022184093" evidence="4">
    <location>
        <begin position="20"/>
        <end position="880"/>
    </location>
</feature>
<protein>
    <submittedName>
        <fullName evidence="6">Outer membrane porin HofQ</fullName>
    </submittedName>
</protein>
<feature type="compositionally biased region" description="Low complexity" evidence="3">
    <location>
        <begin position="29"/>
        <end position="44"/>
    </location>
</feature>
<dbReference type="AlphaFoldDB" id="A0A518D2I0"/>
<evidence type="ECO:0000256" key="4">
    <source>
        <dbReference type="SAM" id="SignalP"/>
    </source>
</evidence>
<evidence type="ECO:0000313" key="6">
    <source>
        <dbReference type="EMBL" id="QDU85659.1"/>
    </source>
</evidence>